<evidence type="ECO:0000256" key="3">
    <source>
        <dbReference type="ARBA" id="ARBA00022679"/>
    </source>
</evidence>
<dbReference type="EMBL" id="BDDD01000336">
    <property type="protein sequence ID" value="GAV64142.1"/>
    <property type="molecule type" value="Genomic_DNA"/>
</dbReference>
<comment type="caution">
    <text evidence="9">The sequence shown here is derived from an EMBL/GenBank/DDBJ whole genome shotgun (WGS) entry which is preliminary data.</text>
</comment>
<reference evidence="10" key="1">
    <citation type="submission" date="2016-04" db="EMBL/GenBank/DDBJ databases">
        <title>Cephalotus genome sequencing.</title>
        <authorList>
            <person name="Fukushima K."/>
            <person name="Hasebe M."/>
            <person name="Fang X."/>
        </authorList>
    </citation>
    <scope>NUCLEOTIDE SEQUENCE [LARGE SCALE GENOMIC DNA]</scope>
    <source>
        <strain evidence="10">cv. St1</strain>
    </source>
</reference>
<dbReference type="CDD" id="cd00831">
    <property type="entry name" value="CHS_like"/>
    <property type="match status" value="1"/>
</dbReference>
<proteinExistence type="inferred from homology"/>
<dbReference type="InterPro" id="IPR012392">
    <property type="entry name" value="3-ktacl-CoA_syn"/>
</dbReference>
<evidence type="ECO:0000256" key="1">
    <source>
        <dbReference type="ARBA" id="ARBA00005194"/>
    </source>
</evidence>
<evidence type="ECO:0000256" key="4">
    <source>
        <dbReference type="ARBA" id="ARBA00023315"/>
    </source>
</evidence>
<evidence type="ECO:0000259" key="7">
    <source>
        <dbReference type="Pfam" id="PF08392"/>
    </source>
</evidence>
<sequence>MVFIAVLLVLYLAFKRRVTIYLLDISCYQPPKYYRLPISMYLEHISLDNQFDPDSVEFQAKILEKSGFSEETSIPPPLSCIPLRKSLSSVKEEAMTIMFSAITELIKKTNTHPKTIDILIVNCSLVSPTPSLTAMIINKFKMRSNIMSFNLSGMGCSAGVISVGMAKDLLKTHRNSVALIVSSELLNQNWYTGKNPSMLVTNCLFRMGGAAILMSSRNQDKGKAKYVLQHLIRTTKAQDDKSYNCVYEDIDSKNKPGLSISKGILNVAGDALKANIASLGPLVLPFSEQFRYTLSTILRKISQTDKSYTPDFKRAFQQFCIHAGGRAVIQEMEKRLRLGAEDVEASKMTLYRYGNTSSSSIWYELCYIEAKGRMKRGDKVWQIAFGSGFKCNSAVWKCIQDVGYEKTNAWIDEIHKYPVAIPDLVKIN</sequence>
<dbReference type="InterPro" id="IPR013747">
    <property type="entry name" value="ACP_syn_III_C"/>
</dbReference>
<name>A0A1Q3B8N1_CEPFO</name>
<comment type="catalytic activity">
    <reaction evidence="5">
        <text>a very-long-chain acyl-CoA + malonyl-CoA + H(+) = a very-long-chain 3-oxoacyl-CoA + CO2 + CoA</text>
        <dbReference type="Rhea" id="RHEA:32727"/>
        <dbReference type="ChEBI" id="CHEBI:15378"/>
        <dbReference type="ChEBI" id="CHEBI:16526"/>
        <dbReference type="ChEBI" id="CHEBI:57287"/>
        <dbReference type="ChEBI" id="CHEBI:57384"/>
        <dbReference type="ChEBI" id="CHEBI:90725"/>
        <dbReference type="ChEBI" id="CHEBI:90736"/>
        <dbReference type="EC" id="2.3.1.199"/>
    </reaction>
</comment>
<dbReference type="Pfam" id="PF08392">
    <property type="entry name" value="FAE1_CUT1_RppA"/>
    <property type="match status" value="1"/>
</dbReference>
<evidence type="ECO:0000313" key="10">
    <source>
        <dbReference type="Proteomes" id="UP000187406"/>
    </source>
</evidence>
<evidence type="ECO:0000256" key="5">
    <source>
        <dbReference type="ARBA" id="ARBA00047375"/>
    </source>
</evidence>
<evidence type="ECO:0000313" key="9">
    <source>
        <dbReference type="EMBL" id="GAV64142.1"/>
    </source>
</evidence>
<keyword evidence="3 6" id="KW-0808">Transferase</keyword>
<dbReference type="STRING" id="3775.A0A1Q3B8N1"/>
<keyword evidence="4 6" id="KW-0012">Acyltransferase</keyword>
<comment type="similarity">
    <text evidence="2 6">Belongs to the thiolase-like superfamily. Chalcone/stilbene synthases family.</text>
</comment>
<dbReference type="Proteomes" id="UP000187406">
    <property type="component" value="Unassembled WGS sequence"/>
</dbReference>
<organism evidence="9 10">
    <name type="scientific">Cephalotus follicularis</name>
    <name type="common">Albany pitcher plant</name>
    <dbReference type="NCBI Taxonomy" id="3775"/>
    <lineage>
        <taxon>Eukaryota</taxon>
        <taxon>Viridiplantae</taxon>
        <taxon>Streptophyta</taxon>
        <taxon>Embryophyta</taxon>
        <taxon>Tracheophyta</taxon>
        <taxon>Spermatophyta</taxon>
        <taxon>Magnoliopsida</taxon>
        <taxon>eudicotyledons</taxon>
        <taxon>Gunneridae</taxon>
        <taxon>Pentapetalae</taxon>
        <taxon>rosids</taxon>
        <taxon>fabids</taxon>
        <taxon>Oxalidales</taxon>
        <taxon>Cephalotaceae</taxon>
        <taxon>Cephalotus</taxon>
    </lineage>
</organism>
<dbReference type="PANTHER" id="PTHR31561">
    <property type="entry name" value="3-KETOACYL-COA SYNTHASE"/>
    <property type="match status" value="1"/>
</dbReference>
<dbReference type="AlphaFoldDB" id="A0A1Q3B8N1"/>
<evidence type="ECO:0000256" key="2">
    <source>
        <dbReference type="ARBA" id="ARBA00005531"/>
    </source>
</evidence>
<dbReference type="Gene3D" id="3.40.47.10">
    <property type="match status" value="1"/>
</dbReference>
<comment type="pathway">
    <text evidence="1 6">Lipid metabolism; fatty acid biosynthesis.</text>
</comment>
<dbReference type="GO" id="GO:0006633">
    <property type="term" value="P:fatty acid biosynthetic process"/>
    <property type="evidence" value="ECO:0007669"/>
    <property type="project" value="UniProtKB-UniPathway"/>
</dbReference>
<feature type="domain" description="Beta-ketoacyl-[acyl-carrier-protein] synthase III C-terminal" evidence="8">
    <location>
        <begin position="318"/>
        <end position="397"/>
    </location>
</feature>
<dbReference type="OrthoDB" id="329835at2759"/>
<keyword evidence="10" id="KW-1185">Reference proteome</keyword>
<dbReference type="EC" id="2.3.1.-" evidence="6"/>
<dbReference type="FunCoup" id="A0A1Q3B8N1">
    <property type="interactions" value="100"/>
</dbReference>
<gene>
    <name evidence="9" type="ORF">CFOL_v3_07660</name>
</gene>
<dbReference type="Pfam" id="PF08541">
    <property type="entry name" value="ACP_syn_III_C"/>
    <property type="match status" value="1"/>
</dbReference>
<dbReference type="InterPro" id="IPR016039">
    <property type="entry name" value="Thiolase-like"/>
</dbReference>
<feature type="domain" description="FAE" evidence="7">
    <location>
        <begin position="14"/>
        <end position="300"/>
    </location>
</feature>
<dbReference type="UniPathway" id="UPA00094"/>
<dbReference type="GO" id="GO:0009922">
    <property type="term" value="F:fatty acid elongase activity"/>
    <property type="evidence" value="ECO:0007669"/>
    <property type="project" value="UniProtKB-EC"/>
</dbReference>
<dbReference type="SUPFAM" id="SSF53901">
    <property type="entry name" value="Thiolase-like"/>
    <property type="match status" value="2"/>
</dbReference>
<dbReference type="InterPro" id="IPR013601">
    <property type="entry name" value="FAE1_typ3_polyketide_synth"/>
</dbReference>
<dbReference type="GO" id="GO:0016020">
    <property type="term" value="C:membrane"/>
    <property type="evidence" value="ECO:0007669"/>
    <property type="project" value="InterPro"/>
</dbReference>
<evidence type="ECO:0000259" key="8">
    <source>
        <dbReference type="Pfam" id="PF08541"/>
    </source>
</evidence>
<dbReference type="InParanoid" id="A0A1Q3B8N1"/>
<accession>A0A1Q3B8N1</accession>
<protein>
    <recommendedName>
        <fullName evidence="6">3-ketoacyl-CoA synthase</fullName>
        <ecNumber evidence="6">2.3.1.-</ecNumber>
    </recommendedName>
</protein>
<dbReference type="PIRSF" id="PIRSF036417">
    <property type="entry name" value="3-ktacl-CoA_syn"/>
    <property type="match status" value="1"/>
</dbReference>
<evidence type="ECO:0000256" key="6">
    <source>
        <dbReference type="PIRNR" id="PIRNR036417"/>
    </source>
</evidence>